<dbReference type="PANTHER" id="PTHR38602">
    <property type="entry name" value="INNER MEMBRANE PROTEIN-RELATED"/>
    <property type="match status" value="1"/>
</dbReference>
<accession>A0A0H2XBR8</accession>
<evidence type="ECO:0000256" key="1">
    <source>
        <dbReference type="SAM" id="Phobius"/>
    </source>
</evidence>
<dbReference type="HOGENOM" id="CLU_2060550_0_0_6"/>
<protein>
    <recommendedName>
        <fullName evidence="4">DUF2065 domain-containing protein</fullName>
    </recommendedName>
</protein>
<keyword evidence="1" id="KW-0812">Transmembrane</keyword>
<evidence type="ECO:0000313" key="2">
    <source>
        <dbReference type="EMBL" id="AAY50238.1"/>
    </source>
</evidence>
<gene>
    <name evidence="2" type="ordered locus">XC_3194</name>
</gene>
<name>A0A0H2XBR8_XANC8</name>
<evidence type="ECO:0000313" key="3">
    <source>
        <dbReference type="Proteomes" id="UP000000420"/>
    </source>
</evidence>
<proteinExistence type="predicted"/>
<organism evidence="2 3">
    <name type="scientific">Xanthomonas campestris pv. campestris (strain 8004)</name>
    <dbReference type="NCBI Taxonomy" id="314565"/>
    <lineage>
        <taxon>Bacteria</taxon>
        <taxon>Pseudomonadati</taxon>
        <taxon>Pseudomonadota</taxon>
        <taxon>Gammaproteobacteria</taxon>
        <taxon>Lysobacterales</taxon>
        <taxon>Lysobacteraceae</taxon>
        <taxon>Xanthomonas</taxon>
    </lineage>
</organism>
<keyword evidence="1" id="KW-0472">Membrane</keyword>
<feature type="transmembrane region" description="Helical" evidence="1">
    <location>
        <begin position="62"/>
        <end position="84"/>
    </location>
</feature>
<feature type="transmembrane region" description="Helical" evidence="1">
    <location>
        <begin position="99"/>
        <end position="117"/>
    </location>
</feature>
<dbReference type="Proteomes" id="UP000000420">
    <property type="component" value="Chromosome"/>
</dbReference>
<evidence type="ECO:0008006" key="4">
    <source>
        <dbReference type="Google" id="ProtNLM"/>
    </source>
</evidence>
<keyword evidence="1" id="KW-1133">Transmembrane helix</keyword>
<dbReference type="EMBL" id="CP000050">
    <property type="protein sequence ID" value="AAY50238.1"/>
    <property type="molecule type" value="Genomic_DNA"/>
</dbReference>
<sequence>MRALLYMPLTVEQACARQAEERTRARSPYRECPSRPGALLRRGTCRAHCISQVAMVLVMQEFLSALCLIAVIEGLLLFAVPVAWKRMVEQLFSLPTTQLRAIGGITLVLGAIALWIVRH</sequence>
<dbReference type="KEGG" id="xcb:XC_3194"/>
<reference evidence="2 3" key="1">
    <citation type="journal article" date="2005" name="Genome Res.">
        <title>Comparative and functional genomic analyses of the pathogenicity of phytopathogen Xanthomonas campestris pv. campestris.</title>
        <authorList>
            <person name="Qian W."/>
            <person name="Jia Y."/>
            <person name="Ren S.X."/>
            <person name="He Y.Q."/>
            <person name="Feng J.X."/>
            <person name="Lu L.F."/>
            <person name="Sun Q."/>
            <person name="Ying G."/>
            <person name="Tang D.J."/>
            <person name="Tang H."/>
            <person name="Wu W."/>
            <person name="Hao P."/>
            <person name="Wang L."/>
            <person name="Jiang B.L."/>
            <person name="Zeng S."/>
            <person name="Gu W.Y."/>
            <person name="Lu G."/>
            <person name="Rong L."/>
            <person name="Tian Y."/>
            <person name="Yao Z."/>
            <person name="Fu G."/>
            <person name="Chen B."/>
            <person name="Fang R."/>
            <person name="Qiang B."/>
            <person name="Chen Z."/>
            <person name="Zhao G.P."/>
            <person name="Tang J.L."/>
            <person name="He C."/>
        </authorList>
    </citation>
    <scope>NUCLEOTIDE SEQUENCE [LARGE SCALE GENOMIC DNA]</scope>
    <source>
        <strain evidence="2 3">8004</strain>
    </source>
</reference>
<dbReference type="Pfam" id="PF09838">
    <property type="entry name" value="DUF2065"/>
    <property type="match status" value="1"/>
</dbReference>
<dbReference type="InterPro" id="IPR019201">
    <property type="entry name" value="DUF2065"/>
</dbReference>
<dbReference type="AlphaFoldDB" id="A0A0H2XBR8"/>
<dbReference type="PANTHER" id="PTHR38602:SF1">
    <property type="entry name" value="INNER MEMBRANE PROTEIN"/>
    <property type="match status" value="1"/>
</dbReference>